<dbReference type="PROSITE" id="PS51833">
    <property type="entry name" value="HDOD"/>
    <property type="match status" value="1"/>
</dbReference>
<organism evidence="1 2">
    <name type="scientific">Treponema phagedenis</name>
    <dbReference type="NCBI Taxonomy" id="162"/>
    <lineage>
        <taxon>Bacteria</taxon>
        <taxon>Pseudomonadati</taxon>
        <taxon>Spirochaetota</taxon>
        <taxon>Spirochaetia</taxon>
        <taxon>Spirochaetales</taxon>
        <taxon>Treponemataceae</taxon>
        <taxon>Treponema</taxon>
    </lineage>
</organism>
<dbReference type="InterPro" id="IPR006674">
    <property type="entry name" value="HD_domain"/>
</dbReference>
<dbReference type="InterPro" id="IPR006675">
    <property type="entry name" value="HDIG_dom"/>
</dbReference>
<gene>
    <name evidence="1" type="ORF">TPHV1_40041</name>
</gene>
<dbReference type="Pfam" id="PF08668">
    <property type="entry name" value="HDOD"/>
    <property type="match status" value="1"/>
</dbReference>
<sequence length="497" mass="56262">MQEMKKIVVDSAKIDKAIGLGIPIAITTDTLPKEIEAYISEIITVFLSKIYQSQIKEYVIYILKELTTNAKKANTKRVYFKEKDLNIFSPEDYEIGMQTFKKDTLENIDYYLDLQKDSGLYIKVSIQLKNNSIIIDVANNAAMAPAEFKRVFDKKVKARQYTDIDEAFMQVIDDTEGAGLGLIIMILMLKKMGLSEDSYDLITQKDMTISRVIIPRDIEIQQQVKKLTKTIVNFIDEVPQFPSKLMEIQRAINNPDVTMSEIADLISGDVALTTDLLKQVNSAAFGLNKECMNIAEAVKLLGLRGIQNLLYSIGVIQTLHTATDEQKELWDHAYQTAFFSYNLSKLTGKRSLMEDAYVCGLLHDLGKIVFSSIYPDTLVKLDNFKAQKNIPDVAFDIVMSGMEHSEIGAALAQKWNLPLPIINTIRYHHNVEASPPEYTTLVATVALADMMAYFLQDSISLEQIPKNILSICKITSIDDFVKLAEMFNRRFHKEKEA</sequence>
<dbReference type="InterPro" id="IPR003607">
    <property type="entry name" value="HD/PDEase_dom"/>
</dbReference>
<dbReference type="Proteomes" id="UP000042527">
    <property type="component" value="Unassembled WGS sequence"/>
</dbReference>
<dbReference type="PANTHER" id="PTHR33525:SF3">
    <property type="entry name" value="RIBONUCLEASE Y"/>
    <property type="match status" value="1"/>
</dbReference>
<dbReference type="SUPFAM" id="SSF109604">
    <property type="entry name" value="HD-domain/PDEase-like"/>
    <property type="match status" value="1"/>
</dbReference>
<dbReference type="AlphaFoldDB" id="A0A0B7GVM7"/>
<evidence type="ECO:0000313" key="2">
    <source>
        <dbReference type="Proteomes" id="UP000042527"/>
    </source>
</evidence>
<dbReference type="NCBIfam" id="TIGR00277">
    <property type="entry name" value="HDIG"/>
    <property type="match status" value="1"/>
</dbReference>
<dbReference type="EMBL" id="CDNC01000034">
    <property type="protein sequence ID" value="CEM62538.1"/>
    <property type="molecule type" value="Genomic_DNA"/>
</dbReference>
<dbReference type="InterPro" id="IPR013976">
    <property type="entry name" value="HDOD"/>
</dbReference>
<dbReference type="PROSITE" id="PS51831">
    <property type="entry name" value="HD"/>
    <property type="match status" value="1"/>
</dbReference>
<keyword evidence="2" id="KW-1185">Reference proteome</keyword>
<reference evidence="2" key="1">
    <citation type="submission" date="2015-01" db="EMBL/GenBank/DDBJ databases">
        <authorList>
            <person name="Manzoor Shahid"/>
            <person name="Zubair Saima"/>
        </authorList>
    </citation>
    <scope>NUCLEOTIDE SEQUENCE [LARGE SCALE GENOMIC DNA]</scope>
    <source>
        <strain evidence="2">V1</strain>
    </source>
</reference>
<dbReference type="InterPro" id="IPR052340">
    <property type="entry name" value="RNase_Y/CdgJ"/>
</dbReference>
<proteinExistence type="predicted"/>
<dbReference type="OrthoDB" id="355331at2"/>
<dbReference type="Gene3D" id="1.10.3210.10">
    <property type="entry name" value="Hypothetical protein af1432"/>
    <property type="match status" value="1"/>
</dbReference>
<dbReference type="PANTHER" id="PTHR33525">
    <property type="match status" value="1"/>
</dbReference>
<accession>A0A0B7GVM7</accession>
<evidence type="ECO:0000313" key="1">
    <source>
        <dbReference type="EMBL" id="CEM62538.1"/>
    </source>
</evidence>
<dbReference type="RefSeq" id="WP_024752949.1">
    <property type="nucleotide sequence ID" value="NZ_CDNC01000034.1"/>
</dbReference>
<dbReference type="SMART" id="SM00471">
    <property type="entry name" value="HDc"/>
    <property type="match status" value="1"/>
</dbReference>
<protein>
    <submittedName>
        <fullName evidence="1">Uncharacterized protein</fullName>
    </submittedName>
</protein>
<name>A0A0B7GVM7_TREPH</name>